<protein>
    <submittedName>
        <fullName evidence="1">Uncharacterized protein</fullName>
    </submittedName>
</protein>
<accession>A0A699UKD8</accession>
<comment type="caution">
    <text evidence="1">The sequence shown here is derived from an EMBL/GenBank/DDBJ whole genome shotgun (WGS) entry which is preliminary data.</text>
</comment>
<sequence length="71" mass="7718">MTQLTDLHLSGCILDHQPTFTGFGSLKSLSVFELTTCTKTLLQLLSSCPLLKTLIMKIDNGTIEICADTTT</sequence>
<dbReference type="EMBL" id="BKCJ011331790">
    <property type="protein sequence ID" value="GFD21728.1"/>
    <property type="molecule type" value="Genomic_DNA"/>
</dbReference>
<dbReference type="AlphaFoldDB" id="A0A699UKD8"/>
<dbReference type="SUPFAM" id="SSF52047">
    <property type="entry name" value="RNI-like"/>
    <property type="match status" value="1"/>
</dbReference>
<reference evidence="1" key="1">
    <citation type="journal article" date="2019" name="Sci. Rep.">
        <title>Draft genome of Tanacetum cinerariifolium, the natural source of mosquito coil.</title>
        <authorList>
            <person name="Yamashiro T."/>
            <person name="Shiraishi A."/>
            <person name="Satake H."/>
            <person name="Nakayama K."/>
        </authorList>
    </citation>
    <scope>NUCLEOTIDE SEQUENCE</scope>
</reference>
<name>A0A699UKD8_TANCI</name>
<feature type="non-terminal residue" evidence="1">
    <location>
        <position position="71"/>
    </location>
</feature>
<proteinExistence type="predicted"/>
<gene>
    <name evidence="1" type="ORF">Tci_893697</name>
</gene>
<evidence type="ECO:0000313" key="1">
    <source>
        <dbReference type="EMBL" id="GFD21728.1"/>
    </source>
</evidence>
<organism evidence="1">
    <name type="scientific">Tanacetum cinerariifolium</name>
    <name type="common">Dalmatian daisy</name>
    <name type="synonym">Chrysanthemum cinerariifolium</name>
    <dbReference type="NCBI Taxonomy" id="118510"/>
    <lineage>
        <taxon>Eukaryota</taxon>
        <taxon>Viridiplantae</taxon>
        <taxon>Streptophyta</taxon>
        <taxon>Embryophyta</taxon>
        <taxon>Tracheophyta</taxon>
        <taxon>Spermatophyta</taxon>
        <taxon>Magnoliopsida</taxon>
        <taxon>eudicotyledons</taxon>
        <taxon>Gunneridae</taxon>
        <taxon>Pentapetalae</taxon>
        <taxon>asterids</taxon>
        <taxon>campanulids</taxon>
        <taxon>Asterales</taxon>
        <taxon>Asteraceae</taxon>
        <taxon>Asteroideae</taxon>
        <taxon>Anthemideae</taxon>
        <taxon>Anthemidinae</taxon>
        <taxon>Tanacetum</taxon>
    </lineage>
</organism>